<reference evidence="1" key="1">
    <citation type="journal article" date="2015" name="Nature">
        <title>Complex archaea that bridge the gap between prokaryotes and eukaryotes.</title>
        <authorList>
            <person name="Spang A."/>
            <person name="Saw J.H."/>
            <person name="Jorgensen S.L."/>
            <person name="Zaremba-Niedzwiedzka K."/>
            <person name="Martijn J."/>
            <person name="Lind A.E."/>
            <person name="van Eijk R."/>
            <person name="Schleper C."/>
            <person name="Guy L."/>
            <person name="Ettema T.J."/>
        </authorList>
    </citation>
    <scope>NUCLEOTIDE SEQUENCE</scope>
</reference>
<comment type="caution">
    <text evidence="1">The sequence shown here is derived from an EMBL/GenBank/DDBJ whole genome shotgun (WGS) entry which is preliminary data.</text>
</comment>
<accession>A0A0F9L0V8</accession>
<name>A0A0F9L0V8_9ZZZZ</name>
<gene>
    <name evidence="1" type="ORF">LCGC14_1570830</name>
</gene>
<dbReference type="AlphaFoldDB" id="A0A0F9L0V8"/>
<evidence type="ECO:0000313" key="1">
    <source>
        <dbReference type="EMBL" id="KKM27823.1"/>
    </source>
</evidence>
<dbReference type="EMBL" id="LAZR01012251">
    <property type="protein sequence ID" value="KKM27823.1"/>
    <property type="molecule type" value="Genomic_DNA"/>
</dbReference>
<organism evidence="1">
    <name type="scientific">marine sediment metagenome</name>
    <dbReference type="NCBI Taxonomy" id="412755"/>
    <lineage>
        <taxon>unclassified sequences</taxon>
        <taxon>metagenomes</taxon>
        <taxon>ecological metagenomes</taxon>
    </lineage>
</organism>
<protein>
    <submittedName>
        <fullName evidence="1">Uncharacterized protein</fullName>
    </submittedName>
</protein>
<proteinExistence type="predicted"/>
<sequence length="220" mass="26112">MEINNIQKWLIAERITEKRDLTPLIDRLKNILHNEKIKAQIKTVFKANANDYNPTPYQVAILDFEGSPVTFLGVMIFDTLFTYYIENRDYLDIFHLFVLEVLYQVQELTFFSFSEYEQQEIISISNILIEKGYNLKKYQYLESLMVVNLQKEKFESLTEALLSSGDFVFTGDPLFRNIKLINKLFITKKFNEIISHNHSCLLNESVILERWVKNYNLSRR</sequence>